<name>B1KF76_SHEWM</name>
<protein>
    <recommendedName>
        <fullName evidence="2">Novel toxin 15 domain-containing protein</fullName>
    </recommendedName>
</protein>
<dbReference type="KEGG" id="swd:Swoo_2338"/>
<sequence length="669" mass="72172">MSIRLASVDSLMIQDATHIESDLSVLTDSDWQSITPSGRSPERVKSELEQGTYVVLRDSPASPVFSMEQGIPLASSAFAGGISAQTVSQLTNRFQSAGRVGAAAPNNGNLDPAPPLDYIADTSQVKEAKEESKPALISDNFGKAPPKLELQLCYDDSEKTYASDVPYSVIFSDPGKTVIKGVLNDQGWAMVEGGPNYPAKVIFGDEAEKAAAELALKDQYKQLDQALNDTAKQVVDHLLAAKEKAKQTQLIEVTESFKLAVDNKIAALNAESEAFDNLSYLSQTWEIAKATKEGASNGFTEYIPDLGDFGALMDAADIDITMLIEAISTGNIDTLEAKLQQWKDRGGQGLNEARKTMETLILLLSDPTSREMLASVPKRIIAALPEDQVAELTAYQTTQLGMDTAVVGGGAAVGTLAGGVGGPVAAGMLFAATTARKGGKALEGTINIVADISKSLKKINNQHDIVPYKKDNELSLSKGQPTRKDKDVQKVKPVVAPRHNVACFKKNKKGDAEEYDRQLKGQQNGLNDMTVQQYLDNRKAYNAIGRKGTGAAQKEAREKFRDKLISEYKNDLIDSGEYFGQEAVEKATNLAMKEMKTLNALHNPDMIAGGKDEVFDLGNSSVNQSIGSQWKSKGTEKSSRVALMDIEAEKALAESGPNTKMNVDLHRCK</sequence>
<dbReference type="Proteomes" id="UP000002168">
    <property type="component" value="Chromosome"/>
</dbReference>
<dbReference type="STRING" id="392500.Swoo_2338"/>
<dbReference type="InterPro" id="IPR028949">
    <property type="entry name" value="Ntox15"/>
</dbReference>
<keyword evidence="4" id="KW-1185">Reference proteome</keyword>
<feature type="domain" description="Novel toxin 15" evidence="2">
    <location>
        <begin position="511"/>
        <end position="665"/>
    </location>
</feature>
<feature type="region of interest" description="Disordered" evidence="1">
    <location>
        <begin position="471"/>
        <end position="490"/>
    </location>
</feature>
<dbReference type="eggNOG" id="ENOG5032BY1">
    <property type="taxonomic scope" value="Bacteria"/>
</dbReference>
<dbReference type="EMBL" id="CP000961">
    <property type="protein sequence ID" value="ACA86617.1"/>
    <property type="molecule type" value="Genomic_DNA"/>
</dbReference>
<gene>
    <name evidence="3" type="ordered locus">Swoo_2338</name>
</gene>
<dbReference type="HOGENOM" id="CLU_447524_0_0_6"/>
<proteinExistence type="predicted"/>
<accession>B1KF76</accession>
<evidence type="ECO:0000259" key="2">
    <source>
        <dbReference type="Pfam" id="PF15604"/>
    </source>
</evidence>
<organism evidence="3 4">
    <name type="scientific">Shewanella woodyi (strain ATCC 51908 / MS32)</name>
    <dbReference type="NCBI Taxonomy" id="392500"/>
    <lineage>
        <taxon>Bacteria</taxon>
        <taxon>Pseudomonadati</taxon>
        <taxon>Pseudomonadota</taxon>
        <taxon>Gammaproteobacteria</taxon>
        <taxon>Alteromonadales</taxon>
        <taxon>Shewanellaceae</taxon>
        <taxon>Shewanella</taxon>
    </lineage>
</organism>
<evidence type="ECO:0000313" key="4">
    <source>
        <dbReference type="Proteomes" id="UP000002168"/>
    </source>
</evidence>
<dbReference type="AlphaFoldDB" id="B1KF76"/>
<evidence type="ECO:0000256" key="1">
    <source>
        <dbReference type="SAM" id="MobiDB-lite"/>
    </source>
</evidence>
<dbReference type="Pfam" id="PF15604">
    <property type="entry name" value="Ntox15"/>
    <property type="match status" value="1"/>
</dbReference>
<reference evidence="3 4" key="1">
    <citation type="submission" date="2008-02" db="EMBL/GenBank/DDBJ databases">
        <title>Complete sequence of Shewanella woodyi ATCC 51908.</title>
        <authorList>
            <consortium name="US DOE Joint Genome Institute"/>
            <person name="Copeland A."/>
            <person name="Lucas S."/>
            <person name="Lapidus A."/>
            <person name="Glavina del Rio T."/>
            <person name="Dalin E."/>
            <person name="Tice H."/>
            <person name="Bruce D."/>
            <person name="Goodwin L."/>
            <person name="Pitluck S."/>
            <person name="Sims D."/>
            <person name="Brettin T."/>
            <person name="Detter J.C."/>
            <person name="Han C."/>
            <person name="Kuske C.R."/>
            <person name="Schmutz J."/>
            <person name="Larimer F."/>
            <person name="Land M."/>
            <person name="Hauser L."/>
            <person name="Kyrpides N."/>
            <person name="Lykidis A."/>
            <person name="Zhao J.-S."/>
            <person name="Richardson P."/>
        </authorList>
    </citation>
    <scope>NUCLEOTIDE SEQUENCE [LARGE SCALE GENOMIC DNA]</scope>
    <source>
        <strain evidence="4">ATCC 51908 / MS32</strain>
    </source>
</reference>
<evidence type="ECO:0000313" key="3">
    <source>
        <dbReference type="EMBL" id="ACA86617.1"/>
    </source>
</evidence>